<dbReference type="Proteomes" id="UP000238164">
    <property type="component" value="Chromosome 1"/>
</dbReference>
<dbReference type="PANTHER" id="PTHR42760:SF78">
    <property type="entry name" value="3-OXOACYL-[ACYL-CARRIER-PROTEIN] REDUCTASE [NADH]"/>
    <property type="match status" value="1"/>
</dbReference>
<dbReference type="KEGG" id="mgg:MPLG2_3862"/>
<accession>A0A2N9JMS3</accession>
<dbReference type="SUPFAM" id="SSF51735">
    <property type="entry name" value="NAD(P)-binding Rossmann-fold domains"/>
    <property type="match status" value="1"/>
</dbReference>
<dbReference type="InterPro" id="IPR036291">
    <property type="entry name" value="NAD(P)-bd_dom_sf"/>
</dbReference>
<dbReference type="PRINTS" id="PR00080">
    <property type="entry name" value="SDRFAMILY"/>
</dbReference>
<dbReference type="Pfam" id="PF13561">
    <property type="entry name" value="adh_short_C2"/>
    <property type="match status" value="1"/>
</dbReference>
<dbReference type="RefSeq" id="WP_105187295.1">
    <property type="nucleotide sequence ID" value="NZ_BAAAGO010000026.1"/>
</dbReference>
<evidence type="ECO:0000256" key="1">
    <source>
        <dbReference type="ARBA" id="ARBA00006484"/>
    </source>
</evidence>
<sequence>MNLDSLIAGALNSPLGKKAMAAAGFAEATKLRRGEALPSGPLALGVVGESSAVADALAAVGLSAEPALIDSPETRTKDDKGRDQAPAYPAKIGAVLVDASQVATVDQLEQVRAVLRPAMRGLEPSGRVIIVAADPATASSVEQAAVRQALDGIMRSVGKELRAGATANLVQVADSTTPAQLGVVLQFLLSGRSAYVDGQPLVLADVATTPAPEGRIVVVTGAARGIGAAIARRFAADGARVVVVDVPMAGEAMAGVANELHGTALQLDITVPDGGARIAEHVAQRYGEGARIGALVHCAGILRDRMLANLDEVRWASVLQVNLAAQLRMNEVLLDPSVAGGLADGARIVAVASTSGWAGNKGQTNYAASKAGVMGMVRALAPSVAERGIVVNGVAPGFIETDMTASIPVIDREIFRRSSSLLQGGKPADVAEAIVFLADPETPMNGQVVRVCGQLIVGR</sequence>
<feature type="domain" description="Ketoreductase" evidence="2">
    <location>
        <begin position="215"/>
        <end position="397"/>
    </location>
</feature>
<dbReference type="GO" id="GO:0016616">
    <property type="term" value="F:oxidoreductase activity, acting on the CH-OH group of donors, NAD or NADP as acceptor"/>
    <property type="evidence" value="ECO:0007669"/>
    <property type="project" value="UniProtKB-ARBA"/>
</dbReference>
<dbReference type="SMART" id="SM00822">
    <property type="entry name" value="PKS_KR"/>
    <property type="match status" value="1"/>
</dbReference>
<dbReference type="OrthoDB" id="9808187at2"/>
<evidence type="ECO:0000259" key="2">
    <source>
        <dbReference type="SMART" id="SM00822"/>
    </source>
</evidence>
<dbReference type="PROSITE" id="PS00061">
    <property type="entry name" value="ADH_SHORT"/>
    <property type="match status" value="1"/>
</dbReference>
<dbReference type="FunFam" id="3.40.50.720:FF:000338">
    <property type="entry name" value="3-oxoacyl-ACP reductase FabG"/>
    <property type="match status" value="1"/>
</dbReference>
<dbReference type="EMBL" id="LT985188">
    <property type="protein sequence ID" value="SPD88892.1"/>
    <property type="molecule type" value="Genomic_DNA"/>
</dbReference>
<proteinExistence type="inferred from homology"/>
<keyword evidence="4" id="KW-1185">Reference proteome</keyword>
<dbReference type="PRINTS" id="PR00081">
    <property type="entry name" value="GDHRDH"/>
</dbReference>
<dbReference type="InterPro" id="IPR002347">
    <property type="entry name" value="SDR_fam"/>
</dbReference>
<name>A0A2N9JMS3_9ACTN</name>
<dbReference type="InterPro" id="IPR020904">
    <property type="entry name" value="Sc_DH/Rdtase_CS"/>
</dbReference>
<dbReference type="Gene3D" id="3.40.50.720">
    <property type="entry name" value="NAD(P)-binding Rossmann-like Domain"/>
    <property type="match status" value="2"/>
</dbReference>
<dbReference type="PANTHER" id="PTHR42760">
    <property type="entry name" value="SHORT-CHAIN DEHYDROGENASES/REDUCTASES FAMILY MEMBER"/>
    <property type="match status" value="1"/>
</dbReference>
<organism evidence="3 4">
    <name type="scientific">Micropruina glycogenica</name>
    <dbReference type="NCBI Taxonomy" id="75385"/>
    <lineage>
        <taxon>Bacteria</taxon>
        <taxon>Bacillati</taxon>
        <taxon>Actinomycetota</taxon>
        <taxon>Actinomycetes</taxon>
        <taxon>Propionibacteriales</taxon>
        <taxon>Nocardioidaceae</taxon>
        <taxon>Micropruina</taxon>
    </lineage>
</organism>
<dbReference type="NCBIfam" id="NF006110">
    <property type="entry name" value="PRK08261.1"/>
    <property type="match status" value="1"/>
</dbReference>
<dbReference type="AlphaFoldDB" id="A0A2N9JMS3"/>
<comment type="similarity">
    <text evidence="1">Belongs to the short-chain dehydrogenases/reductases (SDR) family.</text>
</comment>
<evidence type="ECO:0000313" key="3">
    <source>
        <dbReference type="EMBL" id="SPD88892.1"/>
    </source>
</evidence>
<gene>
    <name evidence="3" type="ORF">MPLG2_3862</name>
</gene>
<protein>
    <submittedName>
        <fullName evidence="3">3-oxoacyl-ACP reductase</fullName>
    </submittedName>
</protein>
<evidence type="ECO:0000313" key="4">
    <source>
        <dbReference type="Proteomes" id="UP000238164"/>
    </source>
</evidence>
<dbReference type="InterPro" id="IPR057326">
    <property type="entry name" value="KR_dom"/>
</dbReference>
<reference evidence="3 4" key="1">
    <citation type="submission" date="2018-02" db="EMBL/GenBank/DDBJ databases">
        <authorList>
            <person name="Cohen D.B."/>
            <person name="Kent A.D."/>
        </authorList>
    </citation>
    <scope>NUCLEOTIDE SEQUENCE [LARGE SCALE GENOMIC DNA]</scope>
    <source>
        <strain evidence="3">1</strain>
    </source>
</reference>